<feature type="domain" description="RWD" evidence="1">
    <location>
        <begin position="8"/>
        <end position="111"/>
    </location>
</feature>
<dbReference type="SUPFAM" id="SSF54495">
    <property type="entry name" value="UBC-like"/>
    <property type="match status" value="1"/>
</dbReference>
<sequence>MRKEEVLTEVEAVLTMYGDDCVILDSFPPQLHLHIKPRTVDFVKAVIGIRAGPQYPSEPLQIDLIESKGLDGEKKKQLITIEELVSQSLLFLGYEHTFELSASAMIDCYLHPFCFICFNGHDMLAPFSAAGLWCTALVLRLLSLQSLAYNYEVDFI</sequence>
<comment type="caution">
    <text evidence="2">The sequence shown here is derived from an EMBL/GenBank/DDBJ whole genome shotgun (WGS) entry which is preliminary data.</text>
</comment>
<keyword evidence="3" id="KW-1185">Reference proteome</keyword>
<reference evidence="2 3" key="1">
    <citation type="submission" date="2024-01" db="EMBL/GenBank/DDBJ databases">
        <authorList>
            <person name="Waweru B."/>
        </authorList>
    </citation>
    <scope>NUCLEOTIDE SEQUENCE [LARGE SCALE GENOMIC DNA]</scope>
</reference>
<dbReference type="GO" id="GO:0061630">
    <property type="term" value="F:ubiquitin protein ligase activity"/>
    <property type="evidence" value="ECO:0007669"/>
    <property type="project" value="InterPro"/>
</dbReference>
<dbReference type="GO" id="GO:0016567">
    <property type="term" value="P:protein ubiquitination"/>
    <property type="evidence" value="ECO:0007669"/>
    <property type="project" value="TreeGrafter"/>
</dbReference>
<dbReference type="GO" id="GO:0005634">
    <property type="term" value="C:nucleus"/>
    <property type="evidence" value="ECO:0007669"/>
    <property type="project" value="TreeGrafter"/>
</dbReference>
<dbReference type="Proteomes" id="UP001314170">
    <property type="component" value="Unassembled WGS sequence"/>
</dbReference>
<dbReference type="Pfam" id="PF05773">
    <property type="entry name" value="RWD"/>
    <property type="match status" value="1"/>
</dbReference>
<dbReference type="InterPro" id="IPR016135">
    <property type="entry name" value="UBQ-conjugating_enzyme/RWD"/>
</dbReference>
<evidence type="ECO:0000313" key="3">
    <source>
        <dbReference type="Proteomes" id="UP001314170"/>
    </source>
</evidence>
<accession>A0AAV1RUE1</accession>
<dbReference type="PANTHER" id="PTHR13198:SF4">
    <property type="entry name" value="E3 UBIQUITIN-PROTEIN LIGASE RNF25"/>
    <property type="match status" value="1"/>
</dbReference>
<protein>
    <recommendedName>
        <fullName evidence="1">RWD domain-containing protein</fullName>
    </recommendedName>
</protein>
<dbReference type="PANTHER" id="PTHR13198">
    <property type="entry name" value="RING FINGER PROTEIN 25"/>
    <property type="match status" value="1"/>
</dbReference>
<dbReference type="SMART" id="SM00591">
    <property type="entry name" value="RWD"/>
    <property type="match status" value="1"/>
</dbReference>
<name>A0AAV1RUE1_9ROSI</name>
<organism evidence="2 3">
    <name type="scientific">Dovyalis caffra</name>
    <dbReference type="NCBI Taxonomy" id="77055"/>
    <lineage>
        <taxon>Eukaryota</taxon>
        <taxon>Viridiplantae</taxon>
        <taxon>Streptophyta</taxon>
        <taxon>Embryophyta</taxon>
        <taxon>Tracheophyta</taxon>
        <taxon>Spermatophyta</taxon>
        <taxon>Magnoliopsida</taxon>
        <taxon>eudicotyledons</taxon>
        <taxon>Gunneridae</taxon>
        <taxon>Pentapetalae</taxon>
        <taxon>rosids</taxon>
        <taxon>fabids</taxon>
        <taxon>Malpighiales</taxon>
        <taxon>Salicaceae</taxon>
        <taxon>Flacourtieae</taxon>
        <taxon>Dovyalis</taxon>
    </lineage>
</organism>
<dbReference type="AlphaFoldDB" id="A0AAV1RUE1"/>
<dbReference type="InterPro" id="IPR039133">
    <property type="entry name" value="RNF25"/>
</dbReference>
<dbReference type="EMBL" id="CAWUPB010001156">
    <property type="protein sequence ID" value="CAK7338919.1"/>
    <property type="molecule type" value="Genomic_DNA"/>
</dbReference>
<proteinExistence type="predicted"/>
<dbReference type="PROSITE" id="PS50908">
    <property type="entry name" value="RWD"/>
    <property type="match status" value="1"/>
</dbReference>
<dbReference type="InterPro" id="IPR006575">
    <property type="entry name" value="RWD_dom"/>
</dbReference>
<dbReference type="Gene3D" id="3.10.110.10">
    <property type="entry name" value="Ubiquitin Conjugating Enzyme"/>
    <property type="match status" value="1"/>
</dbReference>
<evidence type="ECO:0000259" key="1">
    <source>
        <dbReference type="PROSITE" id="PS50908"/>
    </source>
</evidence>
<evidence type="ECO:0000313" key="2">
    <source>
        <dbReference type="EMBL" id="CAK7338919.1"/>
    </source>
</evidence>
<gene>
    <name evidence="2" type="ORF">DCAF_LOCUS13967</name>
</gene>